<accession>A0AAV6ULN8</accession>
<comment type="caution">
    <text evidence="4">The sequence shown here is derived from an EMBL/GenBank/DDBJ whole genome shotgun (WGS) entry which is preliminary data.</text>
</comment>
<dbReference type="InterPro" id="IPR012887">
    <property type="entry name" value="GDP_fucose_pyrophosphorylase"/>
</dbReference>
<feature type="domain" description="GDP-fucose pyrophosphorylase" evidence="3">
    <location>
        <begin position="102"/>
        <end position="512"/>
    </location>
</feature>
<dbReference type="Proteomes" id="UP000827092">
    <property type="component" value="Unassembled WGS sequence"/>
</dbReference>
<dbReference type="GO" id="GO:0042350">
    <property type="term" value="P:GDP-L-fucose biosynthetic process"/>
    <property type="evidence" value="ECO:0007669"/>
    <property type="project" value="UniProtKB-ARBA"/>
</dbReference>
<evidence type="ECO:0000313" key="4">
    <source>
        <dbReference type="EMBL" id="KAG8185209.1"/>
    </source>
</evidence>
<dbReference type="GO" id="GO:0016772">
    <property type="term" value="F:transferase activity, transferring phosphorus-containing groups"/>
    <property type="evidence" value="ECO:0007669"/>
    <property type="project" value="InterPro"/>
</dbReference>
<sequence>MSQECSSIVSDYMIKILENYNNLRGKYLDISESPFWDVVLISASDASQKAGYELQITAKQQRGELPLNIDFIVFSDPPGFKIGCGGSTMDVMERVFQIYGTRMHNMRFLLIPAGGYSQRLPNLSVLGKLFSPLPFKENGYQMLDLILATYLPFLTSMPPGVFLASSDAIISYSLDDNDSWSFKTGGFTALAHPSPVLVGTTHGVYVLPNNVGTHGSSFMSECLRVLQKPTVKEMEENGAIVRSFSNSGEEEDTVFSDSAFFFDHTITKKLIKFYQSNKPLKCEISSYGDFLQPLGHLASPSYIVNYTDNEHQASLQSALYAQLHGTPLSVMVLKNSNFHHLGTMQEYVDSLCGGNKFSEDFPITKFSFVSLSTNFLAPTFVDGTIIHSVIHSWSVIPESSVVEYCDIHIAMDVGSNCIISNVQVDGFPIQRVPHKVPDNTMLHTVILKEGFVTVAFGLADDIKKSHPVEDYLEVEYFGKKLGNFIKMKDPIFDASVTRVSLWTAKLFRVCSTPEDSFKRTLEMVLCVDECIPNHSNFTLDRSLGKWVSMAQILLLLKDTEAMVKYQKKLFDKINKQKEI</sequence>
<evidence type="ECO:0000259" key="3">
    <source>
        <dbReference type="Pfam" id="PF07959"/>
    </source>
</evidence>
<reference evidence="4 5" key="1">
    <citation type="journal article" date="2022" name="Nat. Ecol. Evol.">
        <title>A masculinizing supergene underlies an exaggerated male reproductive morph in a spider.</title>
        <authorList>
            <person name="Hendrickx F."/>
            <person name="De Corte Z."/>
            <person name="Sonet G."/>
            <person name="Van Belleghem S.M."/>
            <person name="Kostlbacher S."/>
            <person name="Vangestel C."/>
        </authorList>
    </citation>
    <scope>NUCLEOTIDE SEQUENCE [LARGE SCALE GENOMIC DNA]</scope>
    <source>
        <strain evidence="4">W744_W776</strain>
    </source>
</reference>
<keyword evidence="1" id="KW-0808">Transferase</keyword>
<evidence type="ECO:0000313" key="5">
    <source>
        <dbReference type="Proteomes" id="UP000827092"/>
    </source>
</evidence>
<evidence type="ECO:0000256" key="2">
    <source>
        <dbReference type="ARBA" id="ARBA00022741"/>
    </source>
</evidence>
<protein>
    <recommendedName>
        <fullName evidence="3">GDP-fucose pyrophosphorylase domain-containing protein</fullName>
    </recommendedName>
</protein>
<dbReference type="GO" id="GO:0000166">
    <property type="term" value="F:nucleotide binding"/>
    <property type="evidence" value="ECO:0007669"/>
    <property type="project" value="UniProtKB-KW"/>
</dbReference>
<keyword evidence="5" id="KW-1185">Reference proteome</keyword>
<organism evidence="4 5">
    <name type="scientific">Oedothorax gibbosus</name>
    <dbReference type="NCBI Taxonomy" id="931172"/>
    <lineage>
        <taxon>Eukaryota</taxon>
        <taxon>Metazoa</taxon>
        <taxon>Ecdysozoa</taxon>
        <taxon>Arthropoda</taxon>
        <taxon>Chelicerata</taxon>
        <taxon>Arachnida</taxon>
        <taxon>Araneae</taxon>
        <taxon>Araneomorphae</taxon>
        <taxon>Entelegynae</taxon>
        <taxon>Araneoidea</taxon>
        <taxon>Linyphiidae</taxon>
        <taxon>Erigoninae</taxon>
        <taxon>Oedothorax</taxon>
    </lineage>
</organism>
<name>A0AAV6ULN8_9ARAC</name>
<keyword evidence="2" id="KW-0547">Nucleotide-binding</keyword>
<dbReference type="PANTHER" id="PTHR15045">
    <property type="entry name" value="FUCOSE-1-PHOSPHATE GUANYLYLTRANSFERASE"/>
    <property type="match status" value="1"/>
</dbReference>
<gene>
    <name evidence="4" type="ORF">JTE90_025881</name>
</gene>
<dbReference type="PANTHER" id="PTHR15045:SF1">
    <property type="entry name" value="FUCOSE-1-PHOSPHATE GUANYLYLTRANSFERASE"/>
    <property type="match status" value="1"/>
</dbReference>
<dbReference type="AlphaFoldDB" id="A0AAV6ULN8"/>
<dbReference type="EMBL" id="JAFNEN010000343">
    <property type="protein sequence ID" value="KAG8185209.1"/>
    <property type="molecule type" value="Genomic_DNA"/>
</dbReference>
<proteinExistence type="predicted"/>
<dbReference type="Pfam" id="PF07959">
    <property type="entry name" value="Fucose_pyrophosphorylase"/>
    <property type="match status" value="1"/>
</dbReference>
<evidence type="ECO:0000256" key="1">
    <source>
        <dbReference type="ARBA" id="ARBA00022679"/>
    </source>
</evidence>